<reference evidence="1" key="1">
    <citation type="submission" date="2020-05" db="EMBL/GenBank/DDBJ databases">
        <title>Large-scale comparative analyses of tick genomes elucidate their genetic diversity and vector capacities.</title>
        <authorList>
            <person name="Jia N."/>
            <person name="Wang J."/>
            <person name="Shi W."/>
            <person name="Du L."/>
            <person name="Sun Y."/>
            <person name="Zhan W."/>
            <person name="Jiang J."/>
            <person name="Wang Q."/>
            <person name="Zhang B."/>
            <person name="Ji P."/>
            <person name="Sakyi L.B."/>
            <person name="Cui X."/>
            <person name="Yuan T."/>
            <person name="Jiang B."/>
            <person name="Yang W."/>
            <person name="Lam T.T.-Y."/>
            <person name="Chang Q."/>
            <person name="Ding S."/>
            <person name="Wang X."/>
            <person name="Zhu J."/>
            <person name="Ruan X."/>
            <person name="Zhao L."/>
            <person name="Wei J."/>
            <person name="Que T."/>
            <person name="Du C."/>
            <person name="Cheng J."/>
            <person name="Dai P."/>
            <person name="Han X."/>
            <person name="Huang E."/>
            <person name="Gao Y."/>
            <person name="Liu J."/>
            <person name="Shao H."/>
            <person name="Ye R."/>
            <person name="Li L."/>
            <person name="Wei W."/>
            <person name="Wang X."/>
            <person name="Wang C."/>
            <person name="Yang T."/>
            <person name="Huo Q."/>
            <person name="Li W."/>
            <person name="Guo W."/>
            <person name="Chen H."/>
            <person name="Zhou L."/>
            <person name="Ni X."/>
            <person name="Tian J."/>
            <person name="Zhou Y."/>
            <person name="Sheng Y."/>
            <person name="Liu T."/>
            <person name="Pan Y."/>
            <person name="Xia L."/>
            <person name="Li J."/>
            <person name="Zhao F."/>
            <person name="Cao W."/>
        </authorList>
    </citation>
    <scope>NUCLEOTIDE SEQUENCE</scope>
    <source>
        <strain evidence="1">Hyas-2018</strain>
    </source>
</reference>
<accession>A0ACB7RN97</accession>
<gene>
    <name evidence="1" type="ORF">HPB50_013412</name>
</gene>
<dbReference type="EMBL" id="CM023489">
    <property type="protein sequence ID" value="KAH6922372.1"/>
    <property type="molecule type" value="Genomic_DNA"/>
</dbReference>
<proteinExistence type="predicted"/>
<protein>
    <submittedName>
        <fullName evidence="1">Uncharacterized protein</fullName>
    </submittedName>
</protein>
<sequence>MEPSEVTSERDPSLLNEPCVALTATPPRRLGKKKSNLRNMIFHCYVYWRNKQPEHSVEDTSKFVADMLGVSVRTVFRVREEVEGSHFSGGKLTTPSRKRPCNAEERRRSAKFDRFTLCPLRSRVHDFFRRIEIPMVEKITTEFSERMELQSLRRCTVHHLLAKIGFNHEKRSRNSLLINRGDITDWRDRYRAEGRDIYLDETWVMAGHTQSNVWTDTVV</sequence>
<organism evidence="1 2">
    <name type="scientific">Hyalomma asiaticum</name>
    <name type="common">Tick</name>
    <dbReference type="NCBI Taxonomy" id="266040"/>
    <lineage>
        <taxon>Eukaryota</taxon>
        <taxon>Metazoa</taxon>
        <taxon>Ecdysozoa</taxon>
        <taxon>Arthropoda</taxon>
        <taxon>Chelicerata</taxon>
        <taxon>Arachnida</taxon>
        <taxon>Acari</taxon>
        <taxon>Parasitiformes</taxon>
        <taxon>Ixodida</taxon>
        <taxon>Ixodoidea</taxon>
        <taxon>Ixodidae</taxon>
        <taxon>Hyalomminae</taxon>
        <taxon>Hyalomma</taxon>
    </lineage>
</organism>
<dbReference type="Proteomes" id="UP000821845">
    <property type="component" value="Chromosome 9"/>
</dbReference>
<evidence type="ECO:0000313" key="2">
    <source>
        <dbReference type="Proteomes" id="UP000821845"/>
    </source>
</evidence>
<comment type="caution">
    <text evidence="1">The sequence shown here is derived from an EMBL/GenBank/DDBJ whole genome shotgun (WGS) entry which is preliminary data.</text>
</comment>
<name>A0ACB7RN97_HYAAI</name>
<evidence type="ECO:0000313" key="1">
    <source>
        <dbReference type="EMBL" id="KAH6922372.1"/>
    </source>
</evidence>
<keyword evidence="2" id="KW-1185">Reference proteome</keyword>